<feature type="transmembrane region" description="Helical" evidence="1">
    <location>
        <begin position="20"/>
        <end position="38"/>
    </location>
</feature>
<dbReference type="SMR" id="A2FBB3"/>
<organism evidence="2 3">
    <name type="scientific">Trichomonas vaginalis (strain ATCC PRA-98 / G3)</name>
    <dbReference type="NCBI Taxonomy" id="412133"/>
    <lineage>
        <taxon>Eukaryota</taxon>
        <taxon>Metamonada</taxon>
        <taxon>Parabasalia</taxon>
        <taxon>Trichomonadida</taxon>
        <taxon>Trichomonadidae</taxon>
        <taxon>Trichomonas</taxon>
    </lineage>
</organism>
<sequence>MGLFRNDGYEDSQVTVGYLILRFIFLSSTFIFIIYILFNNNRTRFESPDRYFKGAVKCPENGYCYSGQLFCKNGFRRRGYKCEKDPNAIDVDDRIKKIIKYIRSHPDTHCEKSIIFNFEDFKDMLKDISNDLTDNFGAFRGMLYNATDIKINSRSEIYSTNPDQTLQCRIEKYIDENYSLVILFLINVILICFIILIYNRKKSINKSSATYADYIISKLSESKRAGIDVYRPAQEFRPTKDSPLYSHWDKVMNIVERDPRVYALDTTSGKKWKII</sequence>
<dbReference type="InterPro" id="IPR044780">
    <property type="entry name" value="Heh2/Src1"/>
</dbReference>
<dbReference type="GO" id="GO:0005637">
    <property type="term" value="C:nuclear inner membrane"/>
    <property type="evidence" value="ECO:0007669"/>
    <property type="project" value="InterPro"/>
</dbReference>
<dbReference type="VEuPathDB" id="TrichDB:TVAG_157780"/>
<keyword evidence="1" id="KW-0812">Transmembrane</keyword>
<evidence type="ECO:0000313" key="3">
    <source>
        <dbReference type="Proteomes" id="UP000001542"/>
    </source>
</evidence>
<dbReference type="KEGG" id="tva:4755581"/>
<dbReference type="PANTHER" id="PTHR47808:SF2">
    <property type="entry name" value="LEM DOMAIN-CONTAINING PROTEIN 2"/>
    <property type="match status" value="1"/>
</dbReference>
<evidence type="ECO:0000256" key="1">
    <source>
        <dbReference type="SAM" id="Phobius"/>
    </source>
</evidence>
<reference evidence="2" key="2">
    <citation type="journal article" date="2007" name="Science">
        <title>Draft genome sequence of the sexually transmitted pathogen Trichomonas vaginalis.</title>
        <authorList>
            <person name="Carlton J.M."/>
            <person name="Hirt R.P."/>
            <person name="Silva J.C."/>
            <person name="Delcher A.L."/>
            <person name="Schatz M."/>
            <person name="Zhao Q."/>
            <person name="Wortman J.R."/>
            <person name="Bidwell S.L."/>
            <person name="Alsmark U.C.M."/>
            <person name="Besteiro S."/>
            <person name="Sicheritz-Ponten T."/>
            <person name="Noel C.J."/>
            <person name="Dacks J.B."/>
            <person name="Foster P.G."/>
            <person name="Simillion C."/>
            <person name="Van de Peer Y."/>
            <person name="Miranda-Saavedra D."/>
            <person name="Barton G.J."/>
            <person name="Westrop G.D."/>
            <person name="Mueller S."/>
            <person name="Dessi D."/>
            <person name="Fiori P.L."/>
            <person name="Ren Q."/>
            <person name="Paulsen I."/>
            <person name="Zhang H."/>
            <person name="Bastida-Corcuera F.D."/>
            <person name="Simoes-Barbosa A."/>
            <person name="Brown M.T."/>
            <person name="Hayes R.D."/>
            <person name="Mukherjee M."/>
            <person name="Okumura C.Y."/>
            <person name="Schneider R."/>
            <person name="Smith A.J."/>
            <person name="Vanacova S."/>
            <person name="Villalvazo M."/>
            <person name="Haas B.J."/>
            <person name="Pertea M."/>
            <person name="Feldblyum T.V."/>
            <person name="Utterback T.R."/>
            <person name="Shu C.L."/>
            <person name="Osoegawa K."/>
            <person name="de Jong P.J."/>
            <person name="Hrdy I."/>
            <person name="Horvathova L."/>
            <person name="Zubacova Z."/>
            <person name="Dolezal P."/>
            <person name="Malik S.B."/>
            <person name="Logsdon J.M. Jr."/>
            <person name="Henze K."/>
            <person name="Gupta A."/>
            <person name="Wang C.C."/>
            <person name="Dunne R.L."/>
            <person name="Upcroft J.A."/>
            <person name="Upcroft P."/>
            <person name="White O."/>
            <person name="Salzberg S.L."/>
            <person name="Tang P."/>
            <person name="Chiu C.-H."/>
            <person name="Lee Y.-S."/>
            <person name="Embley T.M."/>
            <person name="Coombs G.H."/>
            <person name="Mottram J.C."/>
            <person name="Tachezy J."/>
            <person name="Fraser-Liggett C.M."/>
            <person name="Johnson P.J."/>
        </authorList>
    </citation>
    <scope>NUCLEOTIDE SEQUENCE [LARGE SCALE GENOMIC DNA]</scope>
    <source>
        <strain evidence="2">G3</strain>
    </source>
</reference>
<gene>
    <name evidence="2" type="ORF">TVAG_157780</name>
</gene>
<keyword evidence="1" id="KW-0472">Membrane</keyword>
<proteinExistence type="predicted"/>
<dbReference type="InParanoid" id="A2FBB3"/>
<accession>A2FBB3</accession>
<dbReference type="EMBL" id="DS113700">
    <property type="protein sequence ID" value="EAX97793.1"/>
    <property type="molecule type" value="Genomic_DNA"/>
</dbReference>
<dbReference type="PANTHER" id="PTHR47808">
    <property type="entry name" value="INNER NUCLEAR MEMBRANE PROTEIN HEH2-RELATED"/>
    <property type="match status" value="1"/>
</dbReference>
<name>A2FBB3_TRIV3</name>
<evidence type="ECO:0000313" key="2">
    <source>
        <dbReference type="EMBL" id="EAX97793.1"/>
    </source>
</evidence>
<dbReference type="GO" id="GO:0003682">
    <property type="term" value="F:chromatin binding"/>
    <property type="evidence" value="ECO:0007669"/>
    <property type="project" value="InterPro"/>
</dbReference>
<keyword evidence="3" id="KW-1185">Reference proteome</keyword>
<dbReference type="RefSeq" id="XP_001310723.1">
    <property type="nucleotide sequence ID" value="XM_001310722.1"/>
</dbReference>
<dbReference type="Proteomes" id="UP000001542">
    <property type="component" value="Unassembled WGS sequence"/>
</dbReference>
<protein>
    <submittedName>
        <fullName evidence="2">Uncharacterized protein</fullName>
    </submittedName>
</protein>
<keyword evidence="1" id="KW-1133">Transmembrane helix</keyword>
<dbReference type="VEuPathDB" id="TrichDB:TVAGG3_0232290"/>
<dbReference type="AlphaFoldDB" id="A2FBB3"/>
<feature type="transmembrane region" description="Helical" evidence="1">
    <location>
        <begin position="178"/>
        <end position="198"/>
    </location>
</feature>
<reference evidence="2" key="1">
    <citation type="submission" date="2006-10" db="EMBL/GenBank/DDBJ databases">
        <authorList>
            <person name="Amadeo P."/>
            <person name="Zhao Q."/>
            <person name="Wortman J."/>
            <person name="Fraser-Liggett C."/>
            <person name="Carlton J."/>
        </authorList>
    </citation>
    <scope>NUCLEOTIDE SEQUENCE</scope>
    <source>
        <strain evidence="2">G3</strain>
    </source>
</reference>